<reference evidence="1 2" key="1">
    <citation type="journal article" date="2021" name="Front. Genet.">
        <title>Chromosome-Level Genome Assembly Reveals Significant Gene Expansion in the Toll and IMD Signaling Pathways of Dendrolimus kikuchii.</title>
        <authorList>
            <person name="Zhou J."/>
            <person name="Wu P."/>
            <person name="Xiong Z."/>
            <person name="Liu N."/>
            <person name="Zhao N."/>
            <person name="Ji M."/>
            <person name="Qiu Y."/>
            <person name="Yang B."/>
        </authorList>
    </citation>
    <scope>NUCLEOTIDE SEQUENCE [LARGE SCALE GENOMIC DNA]</scope>
    <source>
        <strain evidence="1">Ann1</strain>
    </source>
</reference>
<organism evidence="1 2">
    <name type="scientific">Dendrolimus kikuchii</name>
    <dbReference type="NCBI Taxonomy" id="765133"/>
    <lineage>
        <taxon>Eukaryota</taxon>
        <taxon>Metazoa</taxon>
        <taxon>Ecdysozoa</taxon>
        <taxon>Arthropoda</taxon>
        <taxon>Hexapoda</taxon>
        <taxon>Insecta</taxon>
        <taxon>Pterygota</taxon>
        <taxon>Neoptera</taxon>
        <taxon>Endopterygota</taxon>
        <taxon>Lepidoptera</taxon>
        <taxon>Glossata</taxon>
        <taxon>Ditrysia</taxon>
        <taxon>Bombycoidea</taxon>
        <taxon>Lasiocampidae</taxon>
        <taxon>Dendrolimus</taxon>
    </lineage>
</organism>
<dbReference type="EMBL" id="CM034401">
    <property type="protein sequence ID" value="KAJ0175744.1"/>
    <property type="molecule type" value="Genomic_DNA"/>
</dbReference>
<comment type="caution">
    <text evidence="1">The sequence shown here is derived from an EMBL/GenBank/DDBJ whole genome shotgun (WGS) entry which is preliminary data.</text>
</comment>
<evidence type="ECO:0000313" key="1">
    <source>
        <dbReference type="EMBL" id="KAJ0175744.1"/>
    </source>
</evidence>
<evidence type="ECO:0000313" key="2">
    <source>
        <dbReference type="Proteomes" id="UP000824533"/>
    </source>
</evidence>
<accession>A0ACC1CVL9</accession>
<sequence length="485" mass="57388">MSNKNKSSPDFKEIAKARIASSDLMKIPLYERNKFEKENLNPVFIQTIRRKPLKVHDREPRVDKIRNPYHMPNHMRLFSRRETHKKVTPIPFIMSEPHTICDIDETFYKVIEGRPLRQLDDIKVYMRNIRDITLFRANTAYLKDQIIQVDTYIVDELNHCEKIFDYYLECKTNFVQFAKQSYDVAKNIQMIAEEKATALANVVESLESYSFRYVKLKNEMSAIAAVLETLSRYRSFLVDMSPVTWQNLYNKPKPMISICIEPVDEATTSSSTMSLDFYKKGVEEQLPAKLYFKRPAQMIQIFDDMSKQCLNYMQIKVFTNDILNSVLKSHNKLKVAILDEVFEMEGFIDIYKNYIKWMEGKEIEYKKIFFRIIESDFQKLYASYDNIKLLTCIQYVHNHIFMETEDAKDSAFTLMLHLESLYIDLTSGLDNLDQEVVKQAKTEMFSEDIKTMRRAFKAQRTIRECDILKKALYTSFEPPRRNTKK</sequence>
<dbReference type="Proteomes" id="UP000824533">
    <property type="component" value="Linkage Group LG15"/>
</dbReference>
<protein>
    <submittedName>
        <fullName evidence="1">Uncharacterized protein</fullName>
    </submittedName>
</protein>
<keyword evidence="2" id="KW-1185">Reference proteome</keyword>
<proteinExistence type="predicted"/>
<name>A0ACC1CVL9_9NEOP</name>
<gene>
    <name evidence="1" type="ORF">K1T71_008903</name>
</gene>